<gene>
    <name evidence="2" type="ORF">AMEX_G2534</name>
</gene>
<protein>
    <submittedName>
        <fullName evidence="2">Uncharacterized protein</fullName>
    </submittedName>
</protein>
<feature type="region of interest" description="Disordered" evidence="1">
    <location>
        <begin position="169"/>
        <end position="192"/>
    </location>
</feature>
<evidence type="ECO:0000256" key="1">
    <source>
        <dbReference type="SAM" id="MobiDB-lite"/>
    </source>
</evidence>
<evidence type="ECO:0000313" key="3">
    <source>
        <dbReference type="Proteomes" id="UP000752171"/>
    </source>
</evidence>
<proteinExistence type="predicted"/>
<comment type="caution">
    <text evidence="2">The sequence shown here is derived from an EMBL/GenBank/DDBJ whole genome shotgun (WGS) entry which is preliminary data.</text>
</comment>
<feature type="compositionally biased region" description="Basic and acidic residues" evidence="1">
    <location>
        <begin position="169"/>
        <end position="181"/>
    </location>
</feature>
<reference evidence="2 3" key="1">
    <citation type="submission" date="2021-07" db="EMBL/GenBank/DDBJ databases">
        <authorList>
            <person name="Imarazene B."/>
            <person name="Zahm M."/>
            <person name="Klopp C."/>
            <person name="Cabau C."/>
            <person name="Beille S."/>
            <person name="Jouanno E."/>
            <person name="Castinel A."/>
            <person name="Lluch J."/>
            <person name="Gil L."/>
            <person name="Kuchtly C."/>
            <person name="Lopez Roques C."/>
            <person name="Donnadieu C."/>
            <person name="Parrinello H."/>
            <person name="Journot L."/>
            <person name="Du K."/>
            <person name="Schartl M."/>
            <person name="Retaux S."/>
            <person name="Guiguen Y."/>
        </authorList>
    </citation>
    <scope>NUCLEOTIDE SEQUENCE [LARGE SCALE GENOMIC DNA]</scope>
    <source>
        <strain evidence="2">Pach_M1</strain>
        <tissue evidence="2">Testis</tissue>
    </source>
</reference>
<dbReference type="PANTHER" id="PTHR47315:SF3">
    <property type="entry name" value="FIBROUS SHEATH-INTERACTING PROTEIN 2-LIKE"/>
    <property type="match status" value="1"/>
</dbReference>
<dbReference type="EMBL" id="JAICCE010000001">
    <property type="protein sequence ID" value="KAG9283733.1"/>
    <property type="molecule type" value="Genomic_DNA"/>
</dbReference>
<dbReference type="AlphaFoldDB" id="A0A8T2MH18"/>
<name>A0A8T2MH18_ASTMX</name>
<dbReference type="PANTHER" id="PTHR47315">
    <property type="entry name" value="FIBROUS SHEATH INTERACTING PROTEIN 2"/>
    <property type="match status" value="1"/>
</dbReference>
<accession>A0A8T2MH18</accession>
<sequence length="436" mass="50047">MEEQPCLRSFKSIARSEREKQQICCTEELMDDSTQYKKEKIPLSPLMQKRKGAKLFVPAGSSVQCSRGKVGKSLYQALPEFSLQPKLPPWSYHSLHYKHLRTFFKNPAKKKHLVDRGLITEDGQVLCSIREFNQYIDYLKTIDSEWDQALQKQETPEITRTIPSVQVTCKKEKPEKKEQHIKPGSTDQTQTLDSSVLTVEPDDDCVSILSPNLLQRSEELKLIDLEEEEQEESLQIEADVSVETSIKKKINISGLMEKPIGTKLLVPEGCSMQYYRGKVGKSLYQSAPGFDLRDPYMQQNPWKYSCLHDKHLKKFFNKPGRRKQLIKQGLITEDGHVACSLKEFNQYADYQKYIKPKQQELLLPDVRVSLPPVEEVDTCTLRLEVTSPKSVTTEEPSKDDIPVGPKKIKDLAFFKKAWKAVKRAVTRRSPKISPDS</sequence>
<organism evidence="2 3">
    <name type="scientific">Astyanax mexicanus</name>
    <name type="common">Blind cave fish</name>
    <name type="synonym">Astyanax fasciatus mexicanus</name>
    <dbReference type="NCBI Taxonomy" id="7994"/>
    <lineage>
        <taxon>Eukaryota</taxon>
        <taxon>Metazoa</taxon>
        <taxon>Chordata</taxon>
        <taxon>Craniata</taxon>
        <taxon>Vertebrata</taxon>
        <taxon>Euteleostomi</taxon>
        <taxon>Actinopterygii</taxon>
        <taxon>Neopterygii</taxon>
        <taxon>Teleostei</taxon>
        <taxon>Ostariophysi</taxon>
        <taxon>Characiformes</taxon>
        <taxon>Characoidei</taxon>
        <taxon>Acestrorhamphidae</taxon>
        <taxon>Acestrorhamphinae</taxon>
        <taxon>Astyanax</taxon>
    </lineage>
</organism>
<dbReference type="InterPro" id="IPR038891">
    <property type="entry name" value="FSIP2"/>
</dbReference>
<evidence type="ECO:0000313" key="2">
    <source>
        <dbReference type="EMBL" id="KAG9283733.1"/>
    </source>
</evidence>
<dbReference type="Proteomes" id="UP000752171">
    <property type="component" value="Unassembled WGS sequence"/>
</dbReference>